<dbReference type="PANTHER" id="PTHR21590:SF4">
    <property type="entry name" value="UPF0606 PROTEIN KIAA1549"/>
    <property type="match status" value="1"/>
</dbReference>
<reference evidence="2" key="2">
    <citation type="submission" date="2025-09" db="UniProtKB">
        <authorList>
            <consortium name="Ensembl"/>
        </authorList>
    </citation>
    <scope>IDENTIFICATION</scope>
</reference>
<dbReference type="Pfam" id="PF12877">
    <property type="entry name" value="KIAA1549"/>
    <property type="match status" value="1"/>
</dbReference>
<feature type="region of interest" description="Disordered" evidence="1">
    <location>
        <begin position="62"/>
        <end position="102"/>
    </location>
</feature>
<accession>A0A3B4AU38</accession>
<proteinExistence type="predicted"/>
<name>A0A3B4AU38_9GOBI</name>
<feature type="region of interest" description="Disordered" evidence="1">
    <location>
        <begin position="151"/>
        <end position="186"/>
    </location>
</feature>
<sequence>MNCYSSYSCLCVNIAHFVIHLPAATSGSGQDELLSSSSIFDHVDRVSKGSSDCTRRPANKVQLIAMQPRPSPSSQRTPPHRGQYDDLPSSSRPRPVGGSTGAQLHHLTQVGISSQIGAYPGVGHQDLSRPGASRESVSVLSFPEFSSSSVFQMPSSSLRDSQAPPLLLTSPTPEYPPDDASPSAHTSASLIKAIREELRRLAQKQTWAVHSLK</sequence>
<protein>
    <submittedName>
        <fullName evidence="2">Uncharacterized protein</fullName>
    </submittedName>
</protein>
<dbReference type="PANTHER" id="PTHR21590">
    <property type="entry name" value="SEA DOMAIN-CONTAINING PROTEIN"/>
    <property type="match status" value="1"/>
</dbReference>
<dbReference type="Ensembl" id="ENSPMGT00000021999.1">
    <property type="protein sequence ID" value="ENSPMGP00000020638.1"/>
    <property type="gene ID" value="ENSPMGG00000016716.1"/>
</dbReference>
<evidence type="ECO:0000256" key="1">
    <source>
        <dbReference type="SAM" id="MobiDB-lite"/>
    </source>
</evidence>
<evidence type="ECO:0000313" key="3">
    <source>
        <dbReference type="Proteomes" id="UP000261520"/>
    </source>
</evidence>
<evidence type="ECO:0000313" key="2">
    <source>
        <dbReference type="Ensembl" id="ENSPMGP00000020638.1"/>
    </source>
</evidence>
<dbReference type="Proteomes" id="UP000261520">
    <property type="component" value="Unplaced"/>
</dbReference>
<dbReference type="AlphaFoldDB" id="A0A3B4AU38"/>
<reference evidence="2" key="1">
    <citation type="submission" date="2025-08" db="UniProtKB">
        <authorList>
            <consortium name="Ensembl"/>
        </authorList>
    </citation>
    <scope>IDENTIFICATION</scope>
</reference>
<organism evidence="2 3">
    <name type="scientific">Periophthalmus magnuspinnatus</name>
    <dbReference type="NCBI Taxonomy" id="409849"/>
    <lineage>
        <taxon>Eukaryota</taxon>
        <taxon>Metazoa</taxon>
        <taxon>Chordata</taxon>
        <taxon>Craniata</taxon>
        <taxon>Vertebrata</taxon>
        <taxon>Euteleostomi</taxon>
        <taxon>Actinopterygii</taxon>
        <taxon>Neopterygii</taxon>
        <taxon>Teleostei</taxon>
        <taxon>Neoteleostei</taxon>
        <taxon>Acanthomorphata</taxon>
        <taxon>Gobiaria</taxon>
        <taxon>Gobiiformes</taxon>
        <taxon>Gobioidei</taxon>
        <taxon>Gobiidae</taxon>
        <taxon>Oxudercinae</taxon>
        <taxon>Periophthalmus</taxon>
    </lineage>
</organism>
<dbReference type="InterPro" id="IPR024606">
    <property type="entry name" value="KIAA1549"/>
</dbReference>
<keyword evidence="3" id="KW-1185">Reference proteome</keyword>